<keyword evidence="2" id="KW-0408">Iron</keyword>
<dbReference type="STRING" id="341036.SAMN05660649_04998"/>
<keyword evidence="6" id="KW-1185">Reference proteome</keyword>
<keyword evidence="1" id="KW-0479">Metal-binding</keyword>
<dbReference type="GO" id="GO:0046872">
    <property type="term" value="F:metal ion binding"/>
    <property type="evidence" value="ECO:0007669"/>
    <property type="project" value="UniProtKB-KW"/>
</dbReference>
<dbReference type="PROSITE" id="PS51379">
    <property type="entry name" value="4FE4S_FER_2"/>
    <property type="match status" value="2"/>
</dbReference>
<evidence type="ECO:0000259" key="4">
    <source>
        <dbReference type="PROSITE" id="PS51379"/>
    </source>
</evidence>
<sequence length="339" mass="37485">MIVSKKDIPNFLDKLISDYQVFAPVKKDTFTVFKQICSGKDAVLTADNTKLPVKELFFPQSEKLYSYSVTEEGAKLETTLDDQQKVVFGVRPCDAKSLVLLDHVFNNDKYQDPYYLTRRDNTVLVGIGCNNPASTCFCTSVNGGPFDTNGLDLLLVDTGDAYVVEVVSDKGKALAEKAGFAAAADADKAAAAKAKEDAVVACQVNLDGLKAKLDVNFYDPIWEKIHEKCLGCGACTYLCPTCHCFDIVDDAVDCNGCRVRNWDSCAFPLFTLHGSGHNPRTSNKERYRNRIMHKFKYFVDNNNEIACVGCGRCIKNCPVNMDIRVVLEDVRGSEARLDS</sequence>
<dbReference type="PANTHER" id="PTHR40447">
    <property type="entry name" value="ANAEROBIC SULFITE REDUCTASE SUBUNIT A"/>
    <property type="match status" value="1"/>
</dbReference>
<evidence type="ECO:0000256" key="1">
    <source>
        <dbReference type="ARBA" id="ARBA00022723"/>
    </source>
</evidence>
<gene>
    <name evidence="5" type="ORF">SAMN05660649_04998</name>
</gene>
<dbReference type="SUPFAM" id="SSF54862">
    <property type="entry name" value="4Fe-4S ferredoxins"/>
    <property type="match status" value="1"/>
</dbReference>
<dbReference type="Pfam" id="PF17179">
    <property type="entry name" value="Fer4_22"/>
    <property type="match status" value="1"/>
</dbReference>
<dbReference type="GO" id="GO:0051536">
    <property type="term" value="F:iron-sulfur cluster binding"/>
    <property type="evidence" value="ECO:0007669"/>
    <property type="project" value="UniProtKB-KW"/>
</dbReference>
<dbReference type="PANTHER" id="PTHR40447:SF1">
    <property type="entry name" value="ANAEROBIC SULFITE REDUCTASE SUBUNIT A"/>
    <property type="match status" value="1"/>
</dbReference>
<organism evidence="5 6">
    <name type="scientific">Desulfotruncus arcticus DSM 17038</name>
    <dbReference type="NCBI Taxonomy" id="1121424"/>
    <lineage>
        <taxon>Bacteria</taxon>
        <taxon>Bacillati</taxon>
        <taxon>Bacillota</taxon>
        <taxon>Clostridia</taxon>
        <taxon>Eubacteriales</taxon>
        <taxon>Desulfallaceae</taxon>
        <taxon>Desulfotruncus</taxon>
    </lineage>
</organism>
<name>A0A1I2ZLM9_9FIRM</name>
<feature type="domain" description="4Fe-4S ferredoxin-type" evidence="4">
    <location>
        <begin position="218"/>
        <end position="250"/>
    </location>
</feature>
<evidence type="ECO:0000313" key="5">
    <source>
        <dbReference type="EMBL" id="SFH38506.1"/>
    </source>
</evidence>
<dbReference type="PROSITE" id="PS00198">
    <property type="entry name" value="4FE4S_FER_1"/>
    <property type="match status" value="2"/>
</dbReference>
<feature type="domain" description="4Fe-4S ferredoxin-type" evidence="4">
    <location>
        <begin position="295"/>
        <end position="328"/>
    </location>
</feature>
<dbReference type="InterPro" id="IPR017896">
    <property type="entry name" value="4Fe4S_Fe-S-bd"/>
</dbReference>
<proteinExistence type="predicted"/>
<evidence type="ECO:0000313" key="6">
    <source>
        <dbReference type="Proteomes" id="UP000199337"/>
    </source>
</evidence>
<dbReference type="OrthoDB" id="9796486at2"/>
<evidence type="ECO:0000256" key="3">
    <source>
        <dbReference type="ARBA" id="ARBA00023014"/>
    </source>
</evidence>
<keyword evidence="3" id="KW-0411">Iron-sulfur</keyword>
<dbReference type="EMBL" id="FOOX01000031">
    <property type="protein sequence ID" value="SFH38506.1"/>
    <property type="molecule type" value="Genomic_DNA"/>
</dbReference>
<dbReference type="RefSeq" id="WP_092475956.1">
    <property type="nucleotide sequence ID" value="NZ_FOOX01000031.1"/>
</dbReference>
<dbReference type="Proteomes" id="UP000199337">
    <property type="component" value="Unassembled WGS sequence"/>
</dbReference>
<reference evidence="6" key="1">
    <citation type="submission" date="2016-10" db="EMBL/GenBank/DDBJ databases">
        <authorList>
            <person name="Varghese N."/>
            <person name="Submissions S."/>
        </authorList>
    </citation>
    <scope>NUCLEOTIDE SEQUENCE [LARGE SCALE GENOMIC DNA]</scope>
    <source>
        <strain evidence="6">DSM 17038</strain>
    </source>
</reference>
<evidence type="ECO:0000256" key="2">
    <source>
        <dbReference type="ARBA" id="ARBA00023004"/>
    </source>
</evidence>
<dbReference type="InterPro" id="IPR017900">
    <property type="entry name" value="4Fe4S_Fe_S_CS"/>
</dbReference>
<dbReference type="AlphaFoldDB" id="A0A1I2ZLM9"/>
<protein>
    <submittedName>
        <fullName evidence="5">4Fe-4S dicluster domain-containing protein</fullName>
    </submittedName>
</protein>
<accession>A0A1I2ZLM9</accession>